<organism evidence="7 8">
    <name type="scientific">Sphingomonas rubra</name>
    <dbReference type="NCBI Taxonomy" id="634430"/>
    <lineage>
        <taxon>Bacteria</taxon>
        <taxon>Pseudomonadati</taxon>
        <taxon>Pseudomonadota</taxon>
        <taxon>Alphaproteobacteria</taxon>
        <taxon>Sphingomonadales</taxon>
        <taxon>Sphingomonadaceae</taxon>
        <taxon>Sphingomonas</taxon>
    </lineage>
</organism>
<dbReference type="GO" id="GO:0022857">
    <property type="term" value="F:transmembrane transporter activity"/>
    <property type="evidence" value="ECO:0007669"/>
    <property type="project" value="InterPro"/>
</dbReference>
<feature type="transmembrane region" description="Helical" evidence="5">
    <location>
        <begin position="160"/>
        <end position="183"/>
    </location>
</feature>
<reference evidence="7 8" key="1">
    <citation type="submission" date="2016-10" db="EMBL/GenBank/DDBJ databases">
        <authorList>
            <person name="de Groot N.N."/>
        </authorList>
    </citation>
    <scope>NUCLEOTIDE SEQUENCE [LARGE SCALE GENOMIC DNA]</scope>
    <source>
        <strain evidence="7 8">CGMCC 1.9113</strain>
    </source>
</reference>
<gene>
    <name evidence="7" type="ORF">SAMN04488241_108108</name>
</gene>
<name>A0A1I5TLU9_9SPHN</name>
<feature type="domain" description="Major facilitator superfamily (MFS) profile" evidence="6">
    <location>
        <begin position="29"/>
        <end position="411"/>
    </location>
</feature>
<dbReference type="RefSeq" id="WP_143090168.1">
    <property type="nucleotide sequence ID" value="NZ_FOXP01000008.1"/>
</dbReference>
<feature type="transmembrane region" description="Helical" evidence="5">
    <location>
        <begin position="30"/>
        <end position="54"/>
    </location>
</feature>
<dbReference type="InterPro" id="IPR005829">
    <property type="entry name" value="Sugar_transporter_CS"/>
</dbReference>
<dbReference type="SUPFAM" id="SSF103473">
    <property type="entry name" value="MFS general substrate transporter"/>
    <property type="match status" value="1"/>
</dbReference>
<dbReference type="STRING" id="634430.SAMN04488241_108108"/>
<dbReference type="Proteomes" id="UP000199586">
    <property type="component" value="Unassembled WGS sequence"/>
</dbReference>
<keyword evidence="4 5" id="KW-0472">Membrane</keyword>
<dbReference type="InterPro" id="IPR036259">
    <property type="entry name" value="MFS_trans_sf"/>
</dbReference>
<comment type="subcellular location">
    <subcellularLocation>
        <location evidence="1">Membrane</location>
        <topology evidence="1">Multi-pass membrane protein</topology>
    </subcellularLocation>
</comment>
<evidence type="ECO:0000256" key="2">
    <source>
        <dbReference type="ARBA" id="ARBA00022692"/>
    </source>
</evidence>
<evidence type="ECO:0000313" key="8">
    <source>
        <dbReference type="Proteomes" id="UP000199586"/>
    </source>
</evidence>
<evidence type="ECO:0000313" key="7">
    <source>
        <dbReference type="EMBL" id="SFP83587.1"/>
    </source>
</evidence>
<evidence type="ECO:0000256" key="4">
    <source>
        <dbReference type="ARBA" id="ARBA00023136"/>
    </source>
</evidence>
<dbReference type="CDD" id="cd06174">
    <property type="entry name" value="MFS"/>
    <property type="match status" value="1"/>
</dbReference>
<feature type="transmembrane region" description="Helical" evidence="5">
    <location>
        <begin position="66"/>
        <end position="89"/>
    </location>
</feature>
<dbReference type="PROSITE" id="PS00216">
    <property type="entry name" value="SUGAR_TRANSPORT_1"/>
    <property type="match status" value="1"/>
</dbReference>
<dbReference type="PROSITE" id="PS50850">
    <property type="entry name" value="MFS"/>
    <property type="match status" value="1"/>
</dbReference>
<feature type="transmembrane region" description="Helical" evidence="5">
    <location>
        <begin position="101"/>
        <end position="120"/>
    </location>
</feature>
<dbReference type="InterPro" id="IPR020846">
    <property type="entry name" value="MFS_dom"/>
</dbReference>
<keyword evidence="3 5" id="KW-1133">Transmembrane helix</keyword>
<dbReference type="Gene3D" id="1.20.1250.20">
    <property type="entry name" value="MFS general substrate transporter like domains"/>
    <property type="match status" value="2"/>
</dbReference>
<dbReference type="PANTHER" id="PTHR23528">
    <property type="match status" value="1"/>
</dbReference>
<evidence type="ECO:0000256" key="3">
    <source>
        <dbReference type="ARBA" id="ARBA00022989"/>
    </source>
</evidence>
<dbReference type="AlphaFoldDB" id="A0A1I5TLU9"/>
<evidence type="ECO:0000256" key="5">
    <source>
        <dbReference type="SAM" id="Phobius"/>
    </source>
</evidence>
<dbReference type="OrthoDB" id="7428510at2"/>
<dbReference type="InterPro" id="IPR011701">
    <property type="entry name" value="MFS"/>
</dbReference>
<accession>A0A1I5TLU9</accession>
<dbReference type="GO" id="GO:0016020">
    <property type="term" value="C:membrane"/>
    <property type="evidence" value="ECO:0007669"/>
    <property type="project" value="UniProtKB-SubCell"/>
</dbReference>
<evidence type="ECO:0000259" key="6">
    <source>
        <dbReference type="PROSITE" id="PS50850"/>
    </source>
</evidence>
<dbReference type="Pfam" id="PF07690">
    <property type="entry name" value="MFS_1"/>
    <property type="match status" value="1"/>
</dbReference>
<evidence type="ECO:0000256" key="1">
    <source>
        <dbReference type="ARBA" id="ARBA00004141"/>
    </source>
</evidence>
<keyword evidence="2 5" id="KW-0812">Transmembrane</keyword>
<feature type="transmembrane region" description="Helical" evidence="5">
    <location>
        <begin position="126"/>
        <end position="148"/>
    </location>
</feature>
<feature type="transmembrane region" description="Helical" evidence="5">
    <location>
        <begin position="386"/>
        <end position="406"/>
    </location>
</feature>
<dbReference type="EMBL" id="FOXP01000008">
    <property type="protein sequence ID" value="SFP83587.1"/>
    <property type="molecule type" value="Genomic_DNA"/>
</dbReference>
<feature type="transmembrane region" description="Helical" evidence="5">
    <location>
        <begin position="189"/>
        <end position="207"/>
    </location>
</feature>
<feature type="transmembrane region" description="Helical" evidence="5">
    <location>
        <begin position="326"/>
        <end position="348"/>
    </location>
</feature>
<feature type="transmembrane region" description="Helical" evidence="5">
    <location>
        <begin position="228"/>
        <end position="255"/>
    </location>
</feature>
<feature type="transmembrane region" description="Helical" evidence="5">
    <location>
        <begin position="298"/>
        <end position="320"/>
    </location>
</feature>
<protein>
    <submittedName>
        <fullName evidence="7">Na+/melibiose symporter</fullName>
    </submittedName>
</protein>
<feature type="transmembrane region" description="Helical" evidence="5">
    <location>
        <begin position="360"/>
        <end position="380"/>
    </location>
</feature>
<keyword evidence="8" id="KW-1185">Reference proteome</keyword>
<sequence length="437" mass="45056">MAVDIDPATPHDGKVRPITSEQKPLSMPALLAYALAAAGGVIGYVPLLTLLLPIKVEQLKLDEYSVLAWCGVAGAVAAALANVGFGWLGDRSTMRGGGRRGWLLAGTAMTALSFVGVVFARDAAAIVASIVAFQFAINAVLAQVNALIAEEVPAAQKGTIAALLTLGNPLAAATSALVIAGAAGEGSRLAVVALLVAACMLPLMLATPRQPAPIGGPGQVRLSPRRHLVIASAARLLMQIAASGVGLYLLFFFAALAGDRAQTHAGVARLLVAATIVPVPVAFLLGRWSDRVGRRRSFLIGPALLATAGLIGMASARSWAVGAACYVGFATGVAVFLALNTSHAMLLLPDGARRGRDLGILNLANTVPQIVAPLLAWWWVKAHDLSAAMAAMAVLTLAAGVLPLLIEEDCRGEQPEDADRTGSTSSRLILWLGHADR</sequence>
<feature type="transmembrane region" description="Helical" evidence="5">
    <location>
        <begin position="267"/>
        <end position="286"/>
    </location>
</feature>
<dbReference type="PANTHER" id="PTHR23528:SF1">
    <property type="entry name" value="MAJOR FACILITATOR SUPERFAMILY (MFS) PROFILE DOMAIN-CONTAINING PROTEIN"/>
    <property type="match status" value="1"/>
</dbReference>
<proteinExistence type="predicted"/>